<dbReference type="Proteomes" id="UP000295217">
    <property type="component" value="Unassembled WGS sequence"/>
</dbReference>
<feature type="coiled-coil region" evidence="1">
    <location>
        <begin position="81"/>
        <end position="115"/>
    </location>
</feature>
<reference evidence="2 3" key="1">
    <citation type="submission" date="2019-02" db="EMBL/GenBank/DDBJ databases">
        <title>Draft genome sequences of novel Actinobacteria.</title>
        <authorList>
            <person name="Sahin N."/>
            <person name="Ay H."/>
            <person name="Saygin H."/>
        </authorList>
    </citation>
    <scope>NUCLEOTIDE SEQUENCE [LARGE SCALE GENOMIC DNA]</scope>
    <source>
        <strain evidence="2 3">8K307</strain>
    </source>
</reference>
<evidence type="ECO:0000313" key="3">
    <source>
        <dbReference type="Proteomes" id="UP000295217"/>
    </source>
</evidence>
<dbReference type="EMBL" id="SMLB01000003">
    <property type="protein sequence ID" value="TDD72252.1"/>
    <property type="molecule type" value="Genomic_DNA"/>
</dbReference>
<comment type="caution">
    <text evidence="2">The sequence shown here is derived from an EMBL/GenBank/DDBJ whole genome shotgun (WGS) entry which is preliminary data.</text>
</comment>
<dbReference type="OrthoDB" id="5195340at2"/>
<gene>
    <name evidence="2" type="ORF">E1262_02720</name>
</gene>
<protein>
    <submittedName>
        <fullName evidence="2">Uncharacterized protein</fullName>
    </submittedName>
</protein>
<evidence type="ECO:0000313" key="2">
    <source>
        <dbReference type="EMBL" id="TDD72252.1"/>
    </source>
</evidence>
<proteinExistence type="predicted"/>
<sequence length="117" mass="13434">MEEEIRLLLESRRALREAVAAAERGRDATADDLRAVRQRLTAKTDEALPHDEQIRRRITSAIESAFTTALRALTARWNQIVNLLKSACERLDEALKEAELRLLQREEAVRQAQQRTT</sequence>
<name>A0A4R5APK2_9ACTN</name>
<keyword evidence="3" id="KW-1185">Reference proteome</keyword>
<organism evidence="2 3">
    <name type="scientific">Jiangella aurantiaca</name>
    <dbReference type="NCBI Taxonomy" id="2530373"/>
    <lineage>
        <taxon>Bacteria</taxon>
        <taxon>Bacillati</taxon>
        <taxon>Actinomycetota</taxon>
        <taxon>Actinomycetes</taxon>
        <taxon>Jiangellales</taxon>
        <taxon>Jiangellaceae</taxon>
        <taxon>Jiangella</taxon>
    </lineage>
</organism>
<evidence type="ECO:0000256" key="1">
    <source>
        <dbReference type="SAM" id="Coils"/>
    </source>
</evidence>
<dbReference type="AlphaFoldDB" id="A0A4R5APK2"/>
<accession>A0A4R5APK2</accession>
<keyword evidence="1" id="KW-0175">Coiled coil</keyword>